<keyword evidence="1" id="KW-0540">Nuclease</keyword>
<protein>
    <submittedName>
        <fullName evidence="1">Endonuclease NucS</fullName>
    </submittedName>
</protein>
<gene>
    <name evidence="1" type="ORF">RJJ65_19715</name>
</gene>
<name>A0AAJ2GYN4_9HYPH</name>
<accession>A0AAJ2GYN4</accession>
<sequence length="630" mass="72191">MNRHLAVSRESIMSGVNEDQIRDYLIDNLDLVEPNLKFLGKEHHLRNPNGSDGFLDIFAVAPGGEYVIIEIKRTRSASRDAVHELIKYAALLRHKLLVKEREYRFILLSVDWVDLHVPFSEWMRNCPYDVSAGRIVLGQNKLPARIEKVVSNPRVLNRRIARRHYMWRFGSQPDIDRAIKLIAKHMNTSGVEDFILIFSKIPADDMHYLYFAQQQNSKEFYLNDLERRLSRAAFREVKDDVEGHVLQIDQEAVAADRMYEPGFELVHSRLRSISSTISYPERAGEWFTPDRISEAEIRRYGRFIDVSMTDAELIKELVVTDSFNDLDIVATTESNAQMGELAASVKRALQFNNEWHATLRELFEYASAGGPAVIRLQIYSNDDILRVLAAEYYEASLYTPALQCEIEFVTRREVFQGFLEWDGAPVDVRSVIRRHFGDHARDYASEKFWGSHRPRNMDVMSDLGLRYSIGKTSERSFHRVRLQGKEMVVQSAKEGLPDFVTYAQEAVAELAQFFDETDTGFENAIAGYHYQKIVQAEAFLKQVISATRATKTDKFWLGQLPAGCDYCGRPFAHLRYMADGSFKREPSGNWCAACLVDKTRSSGGFTGEIYFATSKGWQLVETDQFSAVIA</sequence>
<reference evidence="1" key="1">
    <citation type="submission" date="2023-04" db="EMBL/GenBank/DDBJ databases">
        <title>Genomic characterization of faba bean (Vicia faba) microsymbionts in Mexican soils.</title>
        <authorList>
            <person name="Rivera Orduna F.N."/>
            <person name="Guevara-Luna J."/>
            <person name="Yan J."/>
            <person name="Arroyo-Herrera I."/>
            <person name="Li Y."/>
            <person name="Vasquez-Murrieta M.S."/>
            <person name="Wang E.T."/>
        </authorList>
    </citation>
    <scope>NUCLEOTIDE SEQUENCE</scope>
    <source>
        <strain evidence="1">CH26</strain>
    </source>
</reference>
<keyword evidence="1" id="KW-0378">Hydrolase</keyword>
<dbReference type="GO" id="GO:0004519">
    <property type="term" value="F:endonuclease activity"/>
    <property type="evidence" value="ECO:0007669"/>
    <property type="project" value="UniProtKB-KW"/>
</dbReference>
<dbReference type="AlphaFoldDB" id="A0AAJ2GYN4"/>
<dbReference type="InterPro" id="IPR011856">
    <property type="entry name" value="tRNA_endonuc-like_dom_sf"/>
</dbReference>
<dbReference type="EMBL" id="JAVLSF010000011">
    <property type="protein sequence ID" value="MDR9774838.1"/>
    <property type="molecule type" value="Genomic_DNA"/>
</dbReference>
<organism evidence="1 2">
    <name type="scientific">Rhizobium hidalgonense</name>
    <dbReference type="NCBI Taxonomy" id="1538159"/>
    <lineage>
        <taxon>Bacteria</taxon>
        <taxon>Pseudomonadati</taxon>
        <taxon>Pseudomonadota</taxon>
        <taxon>Alphaproteobacteria</taxon>
        <taxon>Hyphomicrobiales</taxon>
        <taxon>Rhizobiaceae</taxon>
        <taxon>Rhizobium/Agrobacterium group</taxon>
        <taxon>Rhizobium</taxon>
    </lineage>
</organism>
<proteinExistence type="predicted"/>
<dbReference type="GO" id="GO:0003676">
    <property type="term" value="F:nucleic acid binding"/>
    <property type="evidence" value="ECO:0007669"/>
    <property type="project" value="InterPro"/>
</dbReference>
<dbReference type="Proteomes" id="UP001268610">
    <property type="component" value="Unassembled WGS sequence"/>
</dbReference>
<evidence type="ECO:0000313" key="2">
    <source>
        <dbReference type="Proteomes" id="UP001268610"/>
    </source>
</evidence>
<evidence type="ECO:0000313" key="1">
    <source>
        <dbReference type="EMBL" id="MDR9774838.1"/>
    </source>
</evidence>
<dbReference type="Gene3D" id="3.40.1350.10">
    <property type="match status" value="1"/>
</dbReference>
<comment type="caution">
    <text evidence="1">The sequence shown here is derived from an EMBL/GenBank/DDBJ whole genome shotgun (WGS) entry which is preliminary data.</text>
</comment>
<keyword evidence="1" id="KW-0255">Endonuclease</keyword>